<keyword evidence="3" id="KW-1185">Reference proteome</keyword>
<dbReference type="EMBL" id="JBHUDX010000004">
    <property type="protein sequence ID" value="MFD1656929.1"/>
    <property type="molecule type" value="Genomic_DNA"/>
</dbReference>
<evidence type="ECO:0000256" key="1">
    <source>
        <dbReference type="SAM" id="MobiDB-lite"/>
    </source>
</evidence>
<reference evidence="3" key="1">
    <citation type="journal article" date="2019" name="Int. J. Syst. Evol. Microbiol.">
        <title>The Global Catalogue of Microorganisms (GCM) 10K type strain sequencing project: providing services to taxonomists for standard genome sequencing and annotation.</title>
        <authorList>
            <consortium name="The Broad Institute Genomics Platform"/>
            <consortium name="The Broad Institute Genome Sequencing Center for Infectious Disease"/>
            <person name="Wu L."/>
            <person name="Ma J."/>
        </authorList>
    </citation>
    <scope>NUCLEOTIDE SEQUENCE [LARGE SCALE GENOMIC DNA]</scope>
    <source>
        <strain evidence="3">CGMCC 1.12470</strain>
    </source>
</reference>
<accession>A0ABW4IHX2</accession>
<protein>
    <submittedName>
        <fullName evidence="2">Uncharacterized protein</fullName>
    </submittedName>
</protein>
<gene>
    <name evidence="2" type="ORF">ACFSL4_01440</name>
</gene>
<evidence type="ECO:0000313" key="2">
    <source>
        <dbReference type="EMBL" id="MFD1656929.1"/>
    </source>
</evidence>
<organism evidence="2 3">
    <name type="scientific">Streptomyces caeni</name>
    <dbReference type="NCBI Taxonomy" id="2307231"/>
    <lineage>
        <taxon>Bacteria</taxon>
        <taxon>Bacillati</taxon>
        <taxon>Actinomycetota</taxon>
        <taxon>Actinomycetes</taxon>
        <taxon>Kitasatosporales</taxon>
        <taxon>Streptomycetaceae</taxon>
        <taxon>Streptomyces</taxon>
    </lineage>
</organism>
<proteinExistence type="predicted"/>
<comment type="caution">
    <text evidence="2">The sequence shown here is derived from an EMBL/GenBank/DDBJ whole genome shotgun (WGS) entry which is preliminary data.</text>
</comment>
<evidence type="ECO:0000313" key="3">
    <source>
        <dbReference type="Proteomes" id="UP001597261"/>
    </source>
</evidence>
<dbReference type="RefSeq" id="WP_381077262.1">
    <property type="nucleotide sequence ID" value="NZ_JBHUDX010000004.1"/>
</dbReference>
<sequence length="66" mass="6939">MSGGETREVTLQIRPGEDLGAFIRRVAASAPPAPPEVIDRLRTLLPIDTPAPGGRTAPRQPVRAAA</sequence>
<dbReference type="Proteomes" id="UP001597261">
    <property type="component" value="Unassembled WGS sequence"/>
</dbReference>
<feature type="region of interest" description="Disordered" evidence="1">
    <location>
        <begin position="47"/>
        <end position="66"/>
    </location>
</feature>
<name>A0ABW4IHX2_9ACTN</name>